<dbReference type="Pfam" id="PF02225">
    <property type="entry name" value="PA"/>
    <property type="match status" value="1"/>
</dbReference>
<sequence>MALAVAGFAPSPQSLFETIDVREWHHDPSQAMIEHDQQVENTVSMARGKSQTGTGIENFTLLGRGVRRLPNATTDVWALRDHAYIGTFNAPCGDGTGDNGSGVRIFDVSDPAQPVEIGPIPSVLGSRTNDVKVAELRSGDVLGYSNESCGGGPGGIELWDVTDPSTPSHLASIRVGELNPIVNTLVGGATADVGVHNLWLFTQGDRDFVALYAESVFHNFRIFDITTPAAPVPVSAWGAEEVFDPGVGDLNFDAPDGIERVQAAFNWLLSGMGDLAFRLLHDITINASGDRAYLSYWDAGLILLDISDPSTPQLLSVADPAAGPGGEGNSHAAWPSADGTVVVETTEDFDFGQLAITVDSGPLAGRQFGGIEDIGGAPPPRFAEMGPVQGELVFVGELCRGAPVENASAFDPGDIAVIRGSFCTFSEQLLIAQELGAAAAIIADILVGRQGIPSWTAPVPAITIPALMISTADGVTLMENPTGNIATIDPNVYTNLSPWGFVRIWDYSDETNPQLASTFLTDHARNESGPPDPRGTYSVHNVIVEGNIAFLSHYSDGVIALDISDPGNPVEIARYNPADAAFEEQNGGIQNVWGIYKIEGDERIFASDRNGGLYILQLLGNSSAKVSKAPRR</sequence>
<comment type="caution">
    <text evidence="2">The sequence shown here is derived from an EMBL/GenBank/DDBJ whole genome shotgun (WGS) entry which is preliminary data.</text>
</comment>
<dbReference type="Gene3D" id="3.50.30.30">
    <property type="match status" value="1"/>
</dbReference>
<name>W4LWL7_9BACT</name>
<evidence type="ECO:0000259" key="1">
    <source>
        <dbReference type="Pfam" id="PF02225"/>
    </source>
</evidence>
<dbReference type="SUPFAM" id="SSF52025">
    <property type="entry name" value="PA domain"/>
    <property type="match status" value="1"/>
</dbReference>
<organism evidence="2 3">
    <name type="scientific">Candidatus Entotheonella gemina</name>
    <dbReference type="NCBI Taxonomy" id="1429439"/>
    <lineage>
        <taxon>Bacteria</taxon>
        <taxon>Pseudomonadati</taxon>
        <taxon>Nitrospinota/Tectimicrobiota group</taxon>
        <taxon>Candidatus Tectimicrobiota</taxon>
        <taxon>Candidatus Entotheonellia</taxon>
        <taxon>Candidatus Entotheonellales</taxon>
        <taxon>Candidatus Entotheonellaceae</taxon>
        <taxon>Candidatus Entotheonella</taxon>
    </lineage>
</organism>
<proteinExistence type="predicted"/>
<accession>W4LWL7</accession>
<dbReference type="AlphaFoldDB" id="W4LWL7"/>
<keyword evidence="3" id="KW-1185">Reference proteome</keyword>
<reference evidence="2 3" key="1">
    <citation type="journal article" date="2014" name="Nature">
        <title>An environmental bacterial taxon with a large and distinct metabolic repertoire.</title>
        <authorList>
            <person name="Wilson M.C."/>
            <person name="Mori T."/>
            <person name="Ruckert C."/>
            <person name="Uria A.R."/>
            <person name="Helf M.J."/>
            <person name="Takada K."/>
            <person name="Gernert C."/>
            <person name="Steffens U.A."/>
            <person name="Heycke N."/>
            <person name="Schmitt S."/>
            <person name="Rinke C."/>
            <person name="Helfrich E.J."/>
            <person name="Brachmann A.O."/>
            <person name="Gurgui C."/>
            <person name="Wakimoto T."/>
            <person name="Kracht M."/>
            <person name="Crusemann M."/>
            <person name="Hentschel U."/>
            <person name="Abe I."/>
            <person name="Matsunaga S."/>
            <person name="Kalinowski J."/>
            <person name="Takeyama H."/>
            <person name="Piel J."/>
        </authorList>
    </citation>
    <scope>NUCLEOTIDE SEQUENCE [LARGE SCALE GENOMIC DNA]</scope>
    <source>
        <strain evidence="3">TSY2</strain>
    </source>
</reference>
<dbReference type="InterPro" id="IPR003137">
    <property type="entry name" value="PA_domain"/>
</dbReference>
<dbReference type="InterPro" id="IPR046450">
    <property type="entry name" value="PA_dom_sf"/>
</dbReference>
<dbReference type="InterPro" id="IPR013211">
    <property type="entry name" value="LVIVD"/>
</dbReference>
<dbReference type="EMBL" id="AZHX01001522">
    <property type="protein sequence ID" value="ETX02509.1"/>
    <property type="molecule type" value="Genomic_DNA"/>
</dbReference>
<dbReference type="HOGENOM" id="CLU_432577_0_0_7"/>
<evidence type="ECO:0000313" key="3">
    <source>
        <dbReference type="Proteomes" id="UP000019140"/>
    </source>
</evidence>
<dbReference type="Pfam" id="PF08309">
    <property type="entry name" value="LVIVD"/>
    <property type="match status" value="3"/>
</dbReference>
<dbReference type="Proteomes" id="UP000019140">
    <property type="component" value="Unassembled WGS sequence"/>
</dbReference>
<gene>
    <name evidence="2" type="ORF">ETSY2_35435</name>
</gene>
<evidence type="ECO:0000313" key="2">
    <source>
        <dbReference type="EMBL" id="ETX02509.1"/>
    </source>
</evidence>
<protein>
    <recommendedName>
        <fullName evidence="1">PA domain-containing protein</fullName>
    </recommendedName>
</protein>
<feature type="domain" description="PA" evidence="1">
    <location>
        <begin position="388"/>
        <end position="477"/>
    </location>
</feature>